<keyword evidence="7" id="KW-0539">Nucleus</keyword>
<evidence type="ECO:0000256" key="5">
    <source>
        <dbReference type="ARBA" id="ARBA00022884"/>
    </source>
</evidence>
<comment type="subcellular location">
    <subcellularLocation>
        <location evidence="1 10">Cytoplasm</location>
    </subcellularLocation>
    <subcellularLocation>
        <location evidence="2">Nucleus</location>
        <location evidence="2">Nucleolus</location>
    </subcellularLocation>
</comment>
<evidence type="ECO:0000256" key="8">
    <source>
        <dbReference type="ARBA" id="ARBA00023274"/>
    </source>
</evidence>
<dbReference type="GO" id="GO:0008312">
    <property type="term" value="F:7S RNA binding"/>
    <property type="evidence" value="ECO:0007669"/>
    <property type="project" value="InterPro"/>
</dbReference>
<evidence type="ECO:0000256" key="3">
    <source>
        <dbReference type="ARBA" id="ARBA00009352"/>
    </source>
</evidence>
<dbReference type="GO" id="GO:0030942">
    <property type="term" value="F:endoplasmic reticulum signal peptide binding"/>
    <property type="evidence" value="ECO:0007669"/>
    <property type="project" value="InterPro"/>
</dbReference>
<dbReference type="GO" id="GO:0006614">
    <property type="term" value="P:SRP-dependent cotranslational protein targeting to membrane"/>
    <property type="evidence" value="ECO:0007669"/>
    <property type="project" value="InterPro"/>
</dbReference>
<dbReference type="EMBL" id="CP064815">
    <property type="protein sequence ID" value="QPG76313.1"/>
    <property type="molecule type" value="Genomic_DNA"/>
</dbReference>
<dbReference type="RefSeq" id="XP_038779878.1">
    <property type="nucleotide sequence ID" value="XM_038923950.1"/>
</dbReference>
<keyword evidence="4 10" id="KW-0963">Cytoplasm</keyword>
<reference evidence="11" key="1">
    <citation type="submission" date="2020-10" db="EMBL/GenBank/DDBJ databases">
        <authorList>
            <person name="Roach M.J.R."/>
        </authorList>
    </citation>
    <scope>NUCLEOTIDE SEQUENCE</scope>
    <source>
        <strain evidence="11">CBS 1945</strain>
    </source>
</reference>
<dbReference type="GO" id="GO:0005786">
    <property type="term" value="C:signal recognition particle, endoplasmic reticulum targeting"/>
    <property type="evidence" value="ECO:0007669"/>
    <property type="project" value="UniProtKB-KW"/>
</dbReference>
<evidence type="ECO:0000313" key="12">
    <source>
        <dbReference type="Proteomes" id="UP000662931"/>
    </source>
</evidence>
<evidence type="ECO:0000256" key="9">
    <source>
        <dbReference type="ARBA" id="ARBA00029498"/>
    </source>
</evidence>
<gene>
    <name evidence="11" type="ORF">FOA43_003699</name>
</gene>
<evidence type="ECO:0000256" key="4">
    <source>
        <dbReference type="ARBA" id="ARBA00022490"/>
    </source>
</evidence>
<dbReference type="AlphaFoldDB" id="A0A875S5W2"/>
<dbReference type="KEGG" id="bnn:FOA43_003699"/>
<evidence type="ECO:0000256" key="2">
    <source>
        <dbReference type="ARBA" id="ARBA00004604"/>
    </source>
</evidence>
<dbReference type="PANTHER" id="PTHR12860:SF0">
    <property type="entry name" value="SIGNAL RECOGNITION PARTICLE SUBUNIT SRP68"/>
    <property type="match status" value="1"/>
</dbReference>
<dbReference type="CDD" id="cd15481">
    <property type="entry name" value="SRP68-RBD"/>
    <property type="match status" value="1"/>
</dbReference>
<dbReference type="InterPro" id="IPR034652">
    <property type="entry name" value="SRP68-RBD"/>
</dbReference>
<evidence type="ECO:0000256" key="7">
    <source>
        <dbReference type="ARBA" id="ARBA00023242"/>
    </source>
</evidence>
<comment type="similarity">
    <text evidence="3 10">Belongs to the SRP68 family.</text>
</comment>
<name>A0A875S5W2_EENNA</name>
<evidence type="ECO:0000313" key="11">
    <source>
        <dbReference type="EMBL" id="QPG76313.1"/>
    </source>
</evidence>
<comment type="function">
    <text evidence="10">Component of the signal recognition particle (SRP) complex, a ribonucleoprotein complex that mediates the cotranslational targeting of secretory and membrane proteins to the endoplasmic reticulum (ER). The SRP complex interacts with the signal sequence in nascent secretory and membrane proteins and directs them to the membrane of the ER.</text>
</comment>
<keyword evidence="8 10" id="KW-0687">Ribonucleoprotein</keyword>
<dbReference type="InterPro" id="IPR026258">
    <property type="entry name" value="SRP68"/>
</dbReference>
<dbReference type="GO" id="GO:0005730">
    <property type="term" value="C:nucleolus"/>
    <property type="evidence" value="ECO:0007669"/>
    <property type="project" value="UniProtKB-SubCell"/>
</dbReference>
<accession>A0A875S5W2</accession>
<dbReference type="GeneID" id="62197099"/>
<proteinExistence type="inferred from homology"/>
<keyword evidence="5 10" id="KW-0694">RNA-binding</keyword>
<protein>
    <recommendedName>
        <fullName evidence="9 10">Signal recognition particle subunit SRP68</fullName>
        <shortName evidence="10">SRP68</shortName>
    </recommendedName>
</protein>
<dbReference type="GO" id="GO:0005047">
    <property type="term" value="F:signal recognition particle binding"/>
    <property type="evidence" value="ECO:0007669"/>
    <property type="project" value="InterPro"/>
</dbReference>
<dbReference type="Gene3D" id="1.10.3450.40">
    <property type="entry name" value="Signal recognition particle, SRP68 subunit, RNA-binding domain"/>
    <property type="match status" value="1"/>
</dbReference>
<evidence type="ECO:0000256" key="6">
    <source>
        <dbReference type="ARBA" id="ARBA00023135"/>
    </source>
</evidence>
<dbReference type="OrthoDB" id="10255118at2759"/>
<keyword evidence="6 10" id="KW-0733">Signal recognition particle</keyword>
<dbReference type="PIRSF" id="PIRSF038995">
    <property type="entry name" value="SRP68"/>
    <property type="match status" value="1"/>
</dbReference>
<evidence type="ECO:0000256" key="1">
    <source>
        <dbReference type="ARBA" id="ARBA00004496"/>
    </source>
</evidence>
<sequence>MEHPLSSTYGVRLGYFLQSADDYHRHRHRINKKLSKLRRSLEISTKDTKNYKEKEKISSITSENYDSSIRYGDVILYQVERDLLYAEETQLLLDVHMSKVKEKFLVSKYKKALLNAKRLLKIAEHETDDFRMLEILVYAAFASGFLSVSKKRWGFAKNAFSIARCSLQCLYEHQKLPSDLNKELYMDLIDKVVDPVLKVSTLEESGIRSPDLVLISRGQAAEFADKIPFLKKAVDIIRKIDATLVTISSEGEEKEMIKSITWYSYSAVIKSEDEARVVMKALEAEKNVDAGDASSYDPALIAFQDALSFHAQEMERAEVFASDEEKQEAHIILTYLKYNHILLRIRRDITLLEGINRKGNSKVTRVAVLDNIRDYLKILEGVNSSIEEIRELPGVSNDDELTGTLTSLDSYFKTVQMAKLARGYTAVQKCRESLALLQRAHQLIDSTSDFSGDLPGNLPSNRSLTDLKKEVNMKLRNAHVVTVYNDTTAAYLSKEFIIDNTNKFPEISAQNITEMIAPLDLSIEPVNVKPVLFDVAFNYINYKGEGSFTAAPGQEFTEEPEADSIDEEHKKKGGFFGFFSH</sequence>
<dbReference type="Pfam" id="PF16969">
    <property type="entry name" value="SRP68"/>
    <property type="match status" value="1"/>
</dbReference>
<dbReference type="PANTHER" id="PTHR12860">
    <property type="entry name" value="SIGNAL RECOGNITION PARTICLE 68 KDA PROTEIN"/>
    <property type="match status" value="1"/>
</dbReference>
<evidence type="ECO:0000256" key="10">
    <source>
        <dbReference type="PIRNR" id="PIRNR038995"/>
    </source>
</evidence>
<keyword evidence="12" id="KW-1185">Reference proteome</keyword>
<organism evidence="11 12">
    <name type="scientific">Eeniella nana</name>
    <name type="common">Yeast</name>
    <name type="synonym">Brettanomyces nanus</name>
    <dbReference type="NCBI Taxonomy" id="13502"/>
    <lineage>
        <taxon>Eukaryota</taxon>
        <taxon>Fungi</taxon>
        <taxon>Dikarya</taxon>
        <taxon>Ascomycota</taxon>
        <taxon>Saccharomycotina</taxon>
        <taxon>Pichiomycetes</taxon>
        <taxon>Pichiales</taxon>
        <taxon>Pichiaceae</taxon>
        <taxon>Brettanomyces</taxon>
    </lineage>
</organism>
<dbReference type="Proteomes" id="UP000662931">
    <property type="component" value="Chromosome 4"/>
</dbReference>
<dbReference type="InterPro" id="IPR038253">
    <property type="entry name" value="SRP68_N_sf"/>
</dbReference>